<gene>
    <name evidence="2" type="ORF">SCUD_LOCUS6513</name>
</gene>
<evidence type="ECO:0000313" key="2">
    <source>
        <dbReference type="EMBL" id="VDP04848.1"/>
    </source>
</evidence>
<feature type="compositionally biased region" description="Low complexity" evidence="1">
    <location>
        <begin position="44"/>
        <end position="61"/>
    </location>
</feature>
<accession>A0A183JUX1</accession>
<feature type="compositionally biased region" description="Polar residues" evidence="1">
    <location>
        <begin position="77"/>
        <end position="86"/>
    </location>
</feature>
<keyword evidence="3" id="KW-1185">Reference proteome</keyword>
<feature type="region of interest" description="Disordered" evidence="1">
    <location>
        <begin position="44"/>
        <end position="88"/>
    </location>
</feature>
<sequence length="123" mass="13288">MYISNPPANSLAPSLNSTVSALKTQPRTKHTGLYNKKSLYRPVTKLSSHTSSTKSSASLKSGKVRGRSKLIPASPIKTPSSNNISSKMVHRESASQIVVESAGSSYYFVSKENGYSTLHSHFT</sequence>
<evidence type="ECO:0000256" key="1">
    <source>
        <dbReference type="SAM" id="MobiDB-lite"/>
    </source>
</evidence>
<evidence type="ECO:0000313" key="3">
    <source>
        <dbReference type="Proteomes" id="UP000279833"/>
    </source>
</evidence>
<proteinExistence type="predicted"/>
<reference evidence="4" key="1">
    <citation type="submission" date="2016-06" db="UniProtKB">
        <authorList>
            <consortium name="WormBaseParasite"/>
        </authorList>
    </citation>
    <scope>IDENTIFICATION</scope>
</reference>
<dbReference type="WBParaSite" id="SCUD_0000651401-mRNA-1">
    <property type="protein sequence ID" value="SCUD_0000651401-mRNA-1"/>
    <property type="gene ID" value="SCUD_0000651401"/>
</dbReference>
<reference evidence="2 3" key="2">
    <citation type="submission" date="2018-11" db="EMBL/GenBank/DDBJ databases">
        <authorList>
            <consortium name="Pathogen Informatics"/>
        </authorList>
    </citation>
    <scope>NUCLEOTIDE SEQUENCE [LARGE SCALE GENOMIC DNA]</scope>
    <source>
        <strain evidence="2">Dakar</strain>
        <strain evidence="3">Dakar, Senegal</strain>
    </source>
</reference>
<dbReference type="AlphaFoldDB" id="A0A183JUX1"/>
<protein>
    <submittedName>
        <fullName evidence="4">Ovule protein</fullName>
    </submittedName>
</protein>
<dbReference type="Proteomes" id="UP000279833">
    <property type="component" value="Unassembled WGS sequence"/>
</dbReference>
<organism evidence="4">
    <name type="scientific">Schistosoma curassoni</name>
    <dbReference type="NCBI Taxonomy" id="6186"/>
    <lineage>
        <taxon>Eukaryota</taxon>
        <taxon>Metazoa</taxon>
        <taxon>Spiralia</taxon>
        <taxon>Lophotrochozoa</taxon>
        <taxon>Platyhelminthes</taxon>
        <taxon>Trematoda</taxon>
        <taxon>Digenea</taxon>
        <taxon>Strigeidida</taxon>
        <taxon>Schistosomatoidea</taxon>
        <taxon>Schistosomatidae</taxon>
        <taxon>Schistosoma</taxon>
    </lineage>
</organism>
<evidence type="ECO:0000313" key="4">
    <source>
        <dbReference type="WBParaSite" id="SCUD_0000651401-mRNA-1"/>
    </source>
</evidence>
<dbReference type="EMBL" id="UZAK01014881">
    <property type="protein sequence ID" value="VDP04848.1"/>
    <property type="molecule type" value="Genomic_DNA"/>
</dbReference>
<name>A0A183JUX1_9TREM</name>